<sequence>MWAIVLKYRHHLNIEKGNRMASGDRKDKLTYPPLFEAGFTHVSEADIERVFVGVAESSRRKMLASQLRLFIQKLRSLGVKGELWIDGSFSTKNLEPMDIDLLLVIPRIVLSAMTEENLKELDELTGNRELTRARWSCDLYVIESSNIARRKYYEDFFSQNPDKDNRKGIPVIKL</sequence>
<organism evidence="1 2">
    <name type="scientific">Cellvibrio japonicus (strain Ueda107)</name>
    <name type="common">Pseudomonas fluorescens subsp. cellulosa</name>
    <dbReference type="NCBI Taxonomy" id="498211"/>
    <lineage>
        <taxon>Bacteria</taxon>
        <taxon>Pseudomonadati</taxon>
        <taxon>Pseudomonadota</taxon>
        <taxon>Gammaproteobacteria</taxon>
        <taxon>Cellvibrionales</taxon>
        <taxon>Cellvibrionaceae</taxon>
        <taxon>Cellvibrio</taxon>
    </lineage>
</organism>
<dbReference type="EMBL" id="CP000934">
    <property type="protein sequence ID" value="ACE84722.1"/>
    <property type="molecule type" value="Genomic_DNA"/>
</dbReference>
<dbReference type="eggNOG" id="ENOG5033HGV">
    <property type="taxonomic scope" value="Bacteria"/>
</dbReference>
<dbReference type="KEGG" id="cja:CJA_3637"/>
<keyword evidence="2" id="KW-1185">Reference proteome</keyword>
<gene>
    <name evidence="1" type="ordered locus">CJA_3637</name>
</gene>
<dbReference type="STRING" id="498211.CJA_3637"/>
<reference evidence="1 2" key="1">
    <citation type="journal article" date="2008" name="J. Bacteriol.">
        <title>Insights into plant cell wall degradation from the genome sequence of the soil bacterium Cellvibrio japonicus.</title>
        <authorList>
            <person name="Deboy R.T."/>
            <person name="Mongodin E.F."/>
            <person name="Fouts D.E."/>
            <person name="Tailford L.E."/>
            <person name="Khouri H."/>
            <person name="Emerson J.B."/>
            <person name="Mohamoud Y."/>
            <person name="Watkins K."/>
            <person name="Henrissat B."/>
            <person name="Gilbert H.J."/>
            <person name="Nelson K.E."/>
        </authorList>
    </citation>
    <scope>NUCLEOTIDE SEQUENCE [LARGE SCALE GENOMIC DNA]</scope>
    <source>
        <strain evidence="1 2">Ueda107</strain>
    </source>
</reference>
<dbReference type="InterPro" id="IPR053860">
    <property type="entry name" value="DUF6932"/>
</dbReference>
<dbReference type="AlphaFoldDB" id="B3PH42"/>
<proteinExistence type="predicted"/>
<dbReference type="HOGENOM" id="CLU_122312_1_0_6"/>
<name>B3PH42_CELJU</name>
<dbReference type="Pfam" id="PF22014">
    <property type="entry name" value="DUF6932"/>
    <property type="match status" value="1"/>
</dbReference>
<dbReference type="Proteomes" id="UP000001036">
    <property type="component" value="Chromosome"/>
</dbReference>
<evidence type="ECO:0000313" key="1">
    <source>
        <dbReference type="EMBL" id="ACE84722.1"/>
    </source>
</evidence>
<evidence type="ECO:0000313" key="2">
    <source>
        <dbReference type="Proteomes" id="UP000001036"/>
    </source>
</evidence>
<protein>
    <submittedName>
        <fullName evidence="1">Uncharacterized protein</fullName>
    </submittedName>
</protein>
<accession>B3PH42</accession>